<feature type="transmembrane region" description="Helical" evidence="1">
    <location>
        <begin position="1135"/>
        <end position="1157"/>
    </location>
</feature>
<feature type="transmembrane region" description="Helical" evidence="1">
    <location>
        <begin position="151"/>
        <end position="173"/>
    </location>
</feature>
<evidence type="ECO:0000313" key="3">
    <source>
        <dbReference type="Proteomes" id="UP001162131"/>
    </source>
</evidence>
<evidence type="ECO:0000313" key="2">
    <source>
        <dbReference type="EMBL" id="CAG9327281.1"/>
    </source>
</evidence>
<gene>
    <name evidence="2" type="ORF">BSTOLATCC_MIC43321</name>
</gene>
<keyword evidence="1" id="KW-0472">Membrane</keyword>
<accession>A0AAU9JLU4</accession>
<reference evidence="2" key="1">
    <citation type="submission" date="2021-09" db="EMBL/GenBank/DDBJ databases">
        <authorList>
            <consortium name="AG Swart"/>
            <person name="Singh M."/>
            <person name="Singh A."/>
            <person name="Seah K."/>
            <person name="Emmerich C."/>
        </authorList>
    </citation>
    <scope>NUCLEOTIDE SEQUENCE</scope>
    <source>
        <strain evidence="2">ATCC30299</strain>
    </source>
</reference>
<protein>
    <submittedName>
        <fullName evidence="2">Uncharacterized protein</fullName>
    </submittedName>
</protein>
<comment type="caution">
    <text evidence="2">The sequence shown here is derived from an EMBL/GenBank/DDBJ whole genome shotgun (WGS) entry which is preliminary data.</text>
</comment>
<feature type="transmembrane region" description="Helical" evidence="1">
    <location>
        <begin position="208"/>
        <end position="233"/>
    </location>
</feature>
<name>A0AAU9JLU4_9CILI</name>
<organism evidence="2 3">
    <name type="scientific">Blepharisma stoltei</name>
    <dbReference type="NCBI Taxonomy" id="1481888"/>
    <lineage>
        <taxon>Eukaryota</taxon>
        <taxon>Sar</taxon>
        <taxon>Alveolata</taxon>
        <taxon>Ciliophora</taxon>
        <taxon>Postciliodesmatophora</taxon>
        <taxon>Heterotrichea</taxon>
        <taxon>Heterotrichida</taxon>
        <taxon>Blepharismidae</taxon>
        <taxon>Blepharisma</taxon>
    </lineage>
</organism>
<feature type="transmembrane region" description="Helical" evidence="1">
    <location>
        <begin position="324"/>
        <end position="346"/>
    </location>
</feature>
<feature type="transmembrane region" description="Helical" evidence="1">
    <location>
        <begin position="64"/>
        <end position="83"/>
    </location>
</feature>
<feature type="transmembrane region" description="Helical" evidence="1">
    <location>
        <begin position="1331"/>
        <end position="1357"/>
    </location>
</feature>
<keyword evidence="1" id="KW-0812">Transmembrane</keyword>
<dbReference type="Proteomes" id="UP001162131">
    <property type="component" value="Unassembled WGS sequence"/>
</dbReference>
<feature type="transmembrane region" description="Helical" evidence="1">
    <location>
        <begin position="866"/>
        <end position="886"/>
    </location>
</feature>
<feature type="transmembrane region" description="Helical" evidence="1">
    <location>
        <begin position="1057"/>
        <end position="1077"/>
    </location>
</feature>
<keyword evidence="3" id="KW-1185">Reference proteome</keyword>
<evidence type="ECO:0000256" key="1">
    <source>
        <dbReference type="SAM" id="Phobius"/>
    </source>
</evidence>
<proteinExistence type="predicted"/>
<feature type="transmembrane region" description="Helical" evidence="1">
    <location>
        <begin position="117"/>
        <end position="139"/>
    </location>
</feature>
<dbReference type="EMBL" id="CAJZBQ010000043">
    <property type="protein sequence ID" value="CAG9327281.1"/>
    <property type="molecule type" value="Genomic_DNA"/>
</dbReference>
<sequence length="1374" mass="161511">MESILEKDEEKRDLDNLIAITRREQLYHSLAHDRGHRWKTTLFDVFIRLESIDGKRKTNKYQVFLNYLGLIVRKFQLLSMVIFDYNLDPSVSLIGIFNSLMGGLRFDALSIKLNFEIGYLIILLSSVYLWALSFVLLYIQLYFKKKFLRKLIIICVGTFGWLCEYMLFIPYIYTTLLYLKYSLNSNENVTEYGDISTNRLHTYLAWPLVFGAAIFQLILYFRTICSCNPAYSLKNKRNRMYSLTTLKDFFAQEFIVILSFQGSTYYFELVSVVSSLYIISQYSLYFPFVTIFDNVFEAGTWLILIFGVISHIVAYDIGALSAKVLLMIFVFPLAMLLFYYFMQWYFNNINHSTQEDPYTVELKIRRLINGKRAQNFNNDLLEKVKKIYTEATKKFLSFKLLFIWECLFTLHYRNNKSLALLKLSKINFSCSKHLKIWYDQDRQISKYFSFPNLEAEFLFYFYYKKLINEEKSEDLILLRYLKDMNEFKNKDLEVTSELWNVCKMISNMSKFHVKVFNRACKKLINAKRIFEIKAEKMIKKYQSDCDLLSIYGSYMAEFLEENEGNLFLARSQALKESNDGGIEKLTGFKYQKGSAIMVVSGMFGSIGDILYLNNDILDLLKIECIDNYIGTSFIQFMPAPFDVMHNDILRRYLIFGDKIDLFRPHMFLITTKGHCVEVSMHFRLVFYKQIPYFIADFNSRGHRKNLILHSPDGYIYAVSKDIQSFIGSRKGTIFEVIKNYIYYYEDNEVGKCFEYNENFYCTMMRFSLSIDGFVLEVLYIADSIEAITPLDSSPITKTRTASFNEFGAYKTDVSMEPDENYLKNTMGSNHTYASSILSKIQGKREIEKANLKILKLCSALNMNIRIAIFVLFIITFITIILDTALISNLKMTSMLEDLAFMRYLGNSMLLNIRSLDLISQEHEPAFFEEYYRNSIKENSETLENSIILINDDISSYNFLHNIFSNHFVSISEKIEGNFIRTTNENLFHSLQAYISHANVIANTNIKDFHTIQNDLYYVYYNFPTGIIRTLNESVHTISIDYQDHVENTFLFLEIFKVTFFVPPIIMIILSIPSVIILEKANKTNWHNLSHLNIERQQYLRDKLMDRLRDLHGIEVEHIEPRLGKTEMYSSVWKKFIIKIFLLQIISIIYYCAALYGFQVELSEIFVSQSKYIFSQDLTSMLSENSYFWARERYLDGLNESFIGSIDNKSPFPSLEVQLEKLIEEYEYFENLITYKDFKRFYNDDMINLEVGNPCDKLEDSLSNCKYSYLGVGVTAAVKMYLEELRDFSVFQRSNWENIIRLEKYTNLIIESTIAMMHVYNDSMDQKINENIIRLMVTTLMYFICLVIVSIILVFGAVNKIKRELIGKIDILKYF</sequence>
<feature type="transmembrane region" description="Helical" evidence="1">
    <location>
        <begin position="299"/>
        <end position="317"/>
    </location>
</feature>
<keyword evidence="1" id="KW-1133">Transmembrane helix</keyword>